<dbReference type="InterPro" id="IPR051200">
    <property type="entry name" value="Host-pathogen_enzymatic-act"/>
</dbReference>
<dbReference type="PANTHER" id="PTHR47197">
    <property type="entry name" value="PROTEIN NIRF"/>
    <property type="match status" value="1"/>
</dbReference>
<dbReference type="InterPro" id="IPR048433">
    <property type="entry name" value="YNCE-like_beta-prop"/>
</dbReference>
<dbReference type="Pfam" id="PF21783">
    <property type="entry name" value="YNCE"/>
    <property type="match status" value="1"/>
</dbReference>
<keyword evidence="1" id="KW-0732">Signal</keyword>
<name>A0A653E5S3_9PSED</name>
<accession>A0A653E5S3</accession>
<protein>
    <submittedName>
        <fullName evidence="3">Cytochrome D1</fullName>
    </submittedName>
</protein>
<proteinExistence type="predicted"/>
<evidence type="ECO:0000259" key="2">
    <source>
        <dbReference type="Pfam" id="PF21783"/>
    </source>
</evidence>
<evidence type="ECO:0000256" key="1">
    <source>
        <dbReference type="ARBA" id="ARBA00022729"/>
    </source>
</evidence>
<dbReference type="Gene3D" id="2.130.10.10">
    <property type="entry name" value="YVTN repeat-like/Quinoprotein amine dehydrogenase"/>
    <property type="match status" value="1"/>
</dbReference>
<dbReference type="PANTHER" id="PTHR47197:SF3">
    <property type="entry name" value="DIHYDRO-HEME D1 DEHYDROGENASE"/>
    <property type="match status" value="1"/>
</dbReference>
<gene>
    <name evidence="3" type="ORF">PMYSY11_3021</name>
</gene>
<evidence type="ECO:0000313" key="3">
    <source>
        <dbReference type="EMBL" id="VEV98065.1"/>
    </source>
</evidence>
<dbReference type="SUPFAM" id="SSF51004">
    <property type="entry name" value="C-terminal (heme d1) domain of cytochrome cd1-nitrite reductase"/>
    <property type="match status" value="1"/>
</dbReference>
<reference evidence="3" key="1">
    <citation type="submission" date="2019-02" db="EMBL/GenBank/DDBJ databases">
        <authorList>
            <consortium name="Genoscope - CEA"/>
            <person name="William W."/>
        </authorList>
    </citation>
    <scope>NUCLEOTIDE SEQUENCE [LARGE SCALE GENOMIC DNA]</scope>
    <source>
        <strain evidence="3">YSy11</strain>
    </source>
</reference>
<dbReference type="InterPro" id="IPR011048">
    <property type="entry name" value="Haem_d1_sf"/>
</dbReference>
<feature type="domain" description="YNCE-like beta-propeller" evidence="2">
    <location>
        <begin position="169"/>
        <end position="346"/>
    </location>
</feature>
<organism evidence="3">
    <name type="scientific">Pseudomonas marincola</name>
    <dbReference type="NCBI Taxonomy" id="437900"/>
    <lineage>
        <taxon>Bacteria</taxon>
        <taxon>Pseudomonadati</taxon>
        <taxon>Pseudomonadota</taxon>
        <taxon>Gammaproteobacteria</taxon>
        <taxon>Pseudomonadales</taxon>
        <taxon>Pseudomonadaceae</taxon>
        <taxon>Pseudomonas</taxon>
    </lineage>
</organism>
<sequence length="659" mass="70387">MDNIRKASCMLLVVFAIAGGAAYISEARASSQAGAAPKADLKAQAADANRIERDGVAVTFNLQPVSPGMGLIEGALADVQFRVSDVASGQPLSAIAPGAWLDQGQAGISAEGQKMQCKSRIGLYLKGVLNAKPLMDLNSYYLMVLNKDASITVIDPNTSLGGITSTMAVIMLKKPAMDWAVSSDDKRLFVSMPSAGEVAIVDTEKFQVEASVPAGVEPFRVALQPDERYLWVGNNSADEASSGVTVIDMQTRKIALSLATGKGHHEIAFSDDSRHAFVSNRQSGTVSVIDIASLKLLATLETGPAPLALSYSPLSQAVYVTDGKQGEITVIDAKSLKVRTVIEVGQGIGPLQFSQEGRYGFVLNTMQDRAVVIDAASDKVMHSLEVVAEPYQLVFTKAYAYIRGLATSRVSMVNLSSLGEGQKPILQSFEAGPSAPKLAGDLPLAESMGQGQDDNAVFVVNPVDNTTYFYMEGMNAPMFGYLNRGHSARAVTVVDRSLREVEPGLYSTRIKLPASGPLDIAFMINQPELTHCFTTDVQPNPQLQQVYAKARIEYLKQSPVITLGAPAVARFRVTQGRDNSPRTGVTDLRVRYFMAPSSQSHEVVATELGDGVYEAPLAISKAGVYFVHVGSDSLHLPFGAQAYSSLRVQAVKPQSTASN</sequence>
<dbReference type="AlphaFoldDB" id="A0A653E5S3"/>
<dbReference type="InterPro" id="IPR015943">
    <property type="entry name" value="WD40/YVTN_repeat-like_dom_sf"/>
</dbReference>
<dbReference type="EMBL" id="LR215729">
    <property type="protein sequence ID" value="VEV98065.1"/>
    <property type="molecule type" value="Genomic_DNA"/>
</dbReference>